<reference evidence="3" key="1">
    <citation type="submission" date="2017-08" db="EMBL/GenBank/DDBJ databases">
        <authorList>
            <person name="Brisse S."/>
        </authorList>
    </citation>
    <scope>NUCLEOTIDE SEQUENCE [LARGE SCALE GENOMIC DNA]</scope>
    <source>
        <strain evidence="3">06D021</strain>
    </source>
</reference>
<sequence length="254" mass="26956">MQGCANDTGKLIGKVAVLRMAMGCADTVPALSEWKRLGALTTKGFDYSMNTVTSEVDDTKGLVENLVNNMDFTISGEGEFRKQDKTTEIGAITISKYIFDEVQAGRQPTLWVRFDFTGEDAGTYIMGYFNTTSWSGDFGTSDISTFSGEWKVYDADTVVFEVAGPALAFTTNLTATKTVAAGSALNMSVAVDGGISPYTYVWKKDGSVVSGQTTATFNKASAVSGDAGVYTCEVTDSASTPVKITSFACAVTIS</sequence>
<accession>A0A285B074</accession>
<evidence type="ECO:0000313" key="3">
    <source>
        <dbReference type="Proteomes" id="UP000220639"/>
    </source>
</evidence>
<dbReference type="Proteomes" id="UP000220639">
    <property type="component" value="Unassembled WGS sequence"/>
</dbReference>
<organism evidence="2 3">
    <name type="scientific">Klebsiella grimontii</name>
    <dbReference type="NCBI Taxonomy" id="2058152"/>
    <lineage>
        <taxon>Bacteria</taxon>
        <taxon>Pseudomonadati</taxon>
        <taxon>Pseudomonadota</taxon>
        <taxon>Gammaproteobacteria</taxon>
        <taxon>Enterobacterales</taxon>
        <taxon>Enterobacteriaceae</taxon>
        <taxon>Klebsiella/Raoultella group</taxon>
        <taxon>Klebsiella</taxon>
    </lineage>
</organism>
<dbReference type="Gene3D" id="2.60.40.10">
    <property type="entry name" value="Immunoglobulins"/>
    <property type="match status" value="1"/>
</dbReference>
<dbReference type="SUPFAM" id="SSF48726">
    <property type="entry name" value="Immunoglobulin"/>
    <property type="match status" value="1"/>
</dbReference>
<feature type="domain" description="Ig-like" evidence="1">
    <location>
        <begin position="165"/>
        <end position="245"/>
    </location>
</feature>
<proteinExistence type="predicted"/>
<dbReference type="InterPro" id="IPR013783">
    <property type="entry name" value="Ig-like_fold"/>
</dbReference>
<gene>
    <name evidence="2" type="ORF">KOSB73_220411</name>
</gene>
<dbReference type="AlphaFoldDB" id="A0A285B074"/>
<dbReference type="EMBL" id="FZTC01000015">
    <property type="protein sequence ID" value="SNU34292.1"/>
    <property type="molecule type" value="Genomic_DNA"/>
</dbReference>
<dbReference type="InterPro" id="IPR036179">
    <property type="entry name" value="Ig-like_dom_sf"/>
</dbReference>
<dbReference type="PROSITE" id="PS50835">
    <property type="entry name" value="IG_LIKE"/>
    <property type="match status" value="1"/>
</dbReference>
<dbReference type="RefSeq" id="WP_098140456.1">
    <property type="nucleotide sequence ID" value="NZ_CBCSJA010000022.1"/>
</dbReference>
<dbReference type="InterPro" id="IPR007110">
    <property type="entry name" value="Ig-like_dom"/>
</dbReference>
<evidence type="ECO:0000313" key="2">
    <source>
        <dbReference type="EMBL" id="SNU34292.1"/>
    </source>
</evidence>
<name>A0A285B074_9ENTR</name>
<evidence type="ECO:0000259" key="1">
    <source>
        <dbReference type="PROSITE" id="PS50835"/>
    </source>
</evidence>
<protein>
    <submittedName>
        <fullName evidence="2">Surface protein containing Ig-like domains</fullName>
    </submittedName>
</protein>